<dbReference type="PANTHER" id="PTHR32083:SF48">
    <property type="entry name" value="TRANS-GOLGI NETWORK-LOCALIZED SYP41-INTERACTING PROTEIN 1"/>
    <property type="match status" value="1"/>
</dbReference>
<evidence type="ECO:0000313" key="4">
    <source>
        <dbReference type="EnsemblMetazoa" id="XP_028139212.2"/>
    </source>
</evidence>
<feature type="region of interest" description="Disordered" evidence="3">
    <location>
        <begin position="828"/>
        <end position="880"/>
    </location>
</feature>
<sequence length="4726" mass="544782">MSYIAKGPRIFRNSSNLEPPRLRSEGRMKTYSSATDLRAWSFVVEERRQHIFDYEAKGREGIYPEKIVPIEQMVEVLLCIKNERIKELEKRIDYLEKMIDMYYSKLDLASEQKEKLKKLNNDLQVAYGQLAVLNDEVCECSSCTERPQSKTRRAKSEEPRGARDRDKLQQKSPIKRRKSLIDESKSQDQLDKKTSKLKMEFVEIEVRSKHKGKVFPVNMAKETTEETIKEGKKTKEQKIKNAIHKNSKKSVKTTCREQLFIEEDRNKIKQVNHIKEKLERQYKEKGTNIDLEVTESVETNLDKKENKECLVSLDTGIEHKYKPTKHTKTKNIDENNISEIWRKENVNKKRISEAQDITHKRIDSDKNQPVGDISLSFKKEEIPSENVDKIHCEDMDNMSLCESNGYSQTDLSTSSPLLKQKEDCVKGVNVKKCEKLSIMPNEIQCLKEQKHEKSNPAIDDNKCLSVEEKLILESTKLRKDELIDDILISRDKRDPIDNKEIHSVQYSGKTSNNICFGTISSGQQTTTSLIKKQSVGQQLQLGKKVVEKKSFGLQTETKREKLCTETIKRDQNNVTNASSTSKVTKPKQIDKELEEIFSDAIENTNISAEKQDTIAVQDSDSEYVEAVEYIPIPEKVEVLATSDNKIKFNDGHDAVVKRNASSTSFRAIESKEELHLSVTVDTSPSSMYDLTISDKTKLDLSDNCRKSLHIKDYKSESNKSRLLSKRKQFSYSKSDENKRQPTKEVISTDKEQKDKTSVLKTPEYGVRKSKYSKDIASSSEHKHNQQPKAKFDINLKSATKQNYSSINKERKRILESKSSKNSLQIVYKQTKDEQAQQKTTGRNLPQRIQRQSKDIQKDKVLKNPQHQPAKTNAENRKTRAKEYITNEKNKIQEKISQEMKPCKEIETLQRSTDYDSNSSKEFTQKMDGDIVDEYCIKRDSSLDQKESTGQSESISNKLSDEHEQWLEQKIMLSTEEKEGQCKGQCAKSPFSLPIYYKDIKLNKVGLENIYLRNKYLREQLNMRESILIEGQEKPITENKNKKKKYKYFKCDIKTERYGKNKLNKNTIEDLGGSIKKNEGRHRQKETAANTAKDKRHKKTEQALLNSFFNKRQRKHSKHNADDKTSEEIFGIKFGNKKGTEIKRKNKLSRSSSRNLACRYIIPTKIKSRKNICSRRGHQKEHENGKKEGMDNKYQLTELSNRQKSKAQTNFLMKHRHTSYTKKRWNESSSDDDNRILANDCNVILCNNCDTSEPDAHINTESCASDYLSKIKACSESCDVITSDHVKQLVPYKTTQIMYNSLTKPVPLTMKIQKGINEKIVTATKSGIFLLIPKNEPLSQMKIPGGYFAGESYFKEYITSSTRINQLLDVTDSYDQHLAANIGNCAYINPIIFTYQVSEKNSDSSNSGYAHRSIKLVPSTRLSRVLSGDSSSLSPIRISLWSSSINLPQILSMVENKNALSKSTSYTSFSQERNNCCRNYTLPENLHHIIDTCSTYMEDIIQQQTKIIDDTAYDKKERTRMWNENSLYNLTDCSYIDYSDNEEFKYRKYELPHIKRAITSSEQSTTDDDTELGPNKQIERLKYKLNIKQNRVKNTTKSSQEKNPNDIGDDDATINYLQNIIEISSISEQSAGNTDNENENNADRNAAVINMSYDLQSAQSDNKNIFQLFFEFMASNTHKEIDGFPEHDVQNEICIKQTYCSEQKKIAADTIQQLDNIKNVIEERDDLRRKLEQSQQELEDLKGVIASDNPQNKDHNYGEGPSEYNNFGRPTYTEFNYQQIKNTLETEIDQMVERIDTSHIEPEQIKKEFEKVLKGYCSKLSDVQKQNKELKTQIYEYDKMFAILGCREHTPLQLHELKHKIDRLNNTIRERDTLKNKVNKLEKQLYAYSYLPEDVEIFKQRSLLLDDVLEDRDRLSQKLEELRGLDQEVTILKKKAGRVAELEDNLLKLSKEKALIEEEMNELRERFSAVEIENYNKQAEGDTLRSRLICMEHEMESLKYLCEDKECLILERDHLKDSLDEYIRMQGDFEEMQKHLKRSEVFKAERDIFKSKYENLIGLECECDILRTQVEKAKTIERERDALETQVEDLETCIADQENEIKRLVCHIDMLAKERDEEKTNFKRRLKQMREELEKKDSLIVTAEEKLCSVQNELRNSIEGLSFESQKYKIKNENLESIISSLQLETHELERQNEELKSFAAEVQIENQKLLQHIVALKGDNEHFITHIKDITEDNLVLRQILGEKEDSLNTLKDVLKDHEPILEEFEKSKLVHRRDHVDSGSICILANELEYIKKENRQLHQKLIKLRSVIQDQEVHEFLPQSTDSHESVELNNKPFKMFNKQDLLNNRKLENYIVNYCISTGMNTNIETWNCIKNKRKAEATQATSSIDASSTADLEVESSSFIFQDKTNDFCRASCSRPKVETGTMTRDIDATSSTPRYQPQLKHQYIRTRPPMSEKDTSIRGSVSDECICLENQQPIQIPHAKDGGTQFEPDILKCNCKRKYFVSTSIPHTEVTDVRANAPVHTDNKPEKVQYFHAVTQDRIEVPITLTPVKCTAEYSKDRTKVPITPTLVPCTAECAQDKTKVPKCNAECQTRKERLVRPRVSIEAAIEKLPTLKTEDVEDIHEKIEILEQEVKSDQELLIEVAEEAEPDVEDISEKASEEEVEDIWYIPPKEKISLTKEVAEEEEAEEEEEPSRAPTAKEKIPLTEKIKKLLDIKKDEEDKVITAKEDIIEEKVITDVAPEKITKVVPTQEELEEFYSPRLSIPSECKELEERIQILESELAAANDTIYKLRESTGIVARVSAENEALRRHSIEVQDVAKDQIEDLINHLKKSQLRVAALEDENKKLNELNYNYELEHKELKQLIQELQKQNEELLKTRDDKDIIDSLKKELEKVKLEKDDMERILTKDLLTSSSKSSLMENEIKRLNEILLNLQDLNKNLEQKLNSCIEQNKILSDNLNKSKLELQHLKDRQIDEKALDALRKENENLLQQLDVSNREVNQLMEKLKTPMLEEPVHWPQLEDKGAIKTIVGDLESQLKALEPVKDLSPKRTTEDMQKMINELTKRLDDAEKRTAKAEEMLTNYKLSDPTAMYNDELNKYKSKILELEAENKDITKLTNEIDKLRKELKKSQDKNKTCSEENEQLKQQVKYLEGETMKITKPTAAVLETPGDDALKNELKKLQEQVLKLKNENSGLQGKAAELDRALNKIDQLQKEVGELKRDSLKEANELGKLKRELESALKAKTADANKLDLLEKEKTKNLTTLQGLEDELAKLKKELENCLNNAQESSSIISNQQEEIAALKKKMNQLEGDKNKIKKDLDNAVAALKYANEKQEKKASETDKILQQYEQLLKENQRVLKENEKLMKDEELSKKERSKIMAEADKEKLIREKPTKLEAEISKRDEELKNLVEKLKKQIASLEDQNSQLNKELEKNRNELLNLAETEEKQKMLTDEVKKVNTENVRLNTELNKALDDLQKTTAANLQNQEEIKKLKQKLALLESENDRLKKEINNVLDDSKSSSAELSKLKDSELAVKQRLAQLEAENLKLKNNLDTVNATNKGNVSKIDQLNSKISKLEEENKNLKQRLEAAMKDLGSRDEAAIFKQKAAQTEDALNKLKKELDDALNDHKKCPKVISELEKENAKLKKQIADLEKENEKLKGQYEGAMGDFKKTTLELEKLKGEDAKLKKQLSQLENDKNDLNKELVVMRTELGKMESLLSKSKDDVVALKQKNATLEDANITFKNNLDLALKDKDKLQKSYNDLKNENTKLKEKIKQLESENAKLKKDIENLTSVALAKDIHAKADLISKERLAELEKENKKLKGELNNVLDEAKQGATAKDHEIKLKQQLAKLEAEHNKLKNELEAALKQAQTGSGQVSQLKNENNKLEQKIRQLEGEIASLRKDLNTALEEAKKGVTTISAAQDADAKLKQKLAKLEKENNKLNKDLQSALKEAKSGSDATTNLRDENAKQKQLVLQLQAEIAKLKEKADAAEDKAKKSAVTDDVADLKKKLKLLEQQNSSLKENLDGAYGDAKNTASENSKLIDENSELKKQIKNLQNKLDSANRALAVCEDEKKQLNLNIAKMTDNEVKIKKQLVELEKENINMKQTLDTSRGDSKVAKKVEDENVRLKNDLLQAQKELETAQGKLKDALNEVKKKTNEIQKLKDDIVVLKQKIATCEKEIATLKNDLDSCRSENLELKKDQGDNISSMRKQFESDIQNILKKNEDSIDKLERSYQEKIQSLNKKHDAEIQMLKESLRKALEELDRVTAERDQFKLLLEDHQRKGLSIKEKVEQVEDIIIKERRRSQDERLRGDLLAEKLDDQEKISKALEEKAEIFKRKSEELEEIIKKAPILEKEKQRLRKVGLPAISEPKLTDDDLPKDPQLLKDKKDKATLKAETFKIVSLDGIMPNVIPITTPLSDKELKFFGKKICTCKPNIQEIINKIAVNGLESLSIEELQFLHFKLCDATAEQLAKVGQSSGVLRPNESSKLGLLRRVAAAEGDLLKKQKHAQQKVIAMQYAVKLEKERLLDLKKILDEEKKKNSDLLNQIESQTKIVANIREERDSMQRQKSYHEQKLEQYIITIEEERAKTRHLEDELEKEKTTVLHFKSLLEAERDRARLNKRKDSEALERLRTKLEKTTNSEMVLKMKLQGCSKTRSHSPSLPVKDISSHPVSSKSRTYFYSAASIDNKNLRAESTRRFSYNNLSTSRLEK</sequence>
<feature type="coiled-coil region" evidence="2">
    <location>
        <begin position="3057"/>
        <end position="4296"/>
    </location>
</feature>
<keyword evidence="5" id="KW-1185">Reference proteome</keyword>
<dbReference type="RefSeq" id="XP_028139212.2">
    <property type="nucleotide sequence ID" value="XM_028283411.2"/>
</dbReference>
<feature type="region of interest" description="Disordered" evidence="3">
    <location>
        <begin position="1745"/>
        <end position="1768"/>
    </location>
</feature>
<dbReference type="Gene3D" id="1.10.287.1490">
    <property type="match status" value="1"/>
</dbReference>
<feature type="compositionally biased region" description="Polar residues" evidence="3">
    <location>
        <begin position="1588"/>
        <end position="1597"/>
    </location>
</feature>
<feature type="compositionally biased region" description="Basic and acidic residues" evidence="3">
    <location>
        <begin position="779"/>
        <end position="793"/>
    </location>
</feature>
<feature type="region of interest" description="Disordered" evidence="3">
    <location>
        <begin position="1070"/>
        <end position="1097"/>
    </location>
</feature>
<feature type="coiled-coil region" evidence="2">
    <location>
        <begin position="2771"/>
        <end position="2798"/>
    </location>
</feature>
<feature type="region of interest" description="Disordered" evidence="3">
    <location>
        <begin position="144"/>
        <end position="192"/>
    </location>
</feature>
<evidence type="ECO:0000256" key="3">
    <source>
        <dbReference type="SAM" id="MobiDB-lite"/>
    </source>
</evidence>
<feature type="region of interest" description="Disordered" evidence="3">
    <location>
        <begin position="2681"/>
        <end position="2703"/>
    </location>
</feature>
<feature type="compositionally biased region" description="Basic and acidic residues" evidence="3">
    <location>
        <begin position="179"/>
        <end position="192"/>
    </location>
</feature>
<dbReference type="Proteomes" id="UP001652700">
    <property type="component" value="Unplaced"/>
</dbReference>
<dbReference type="GeneID" id="114333528"/>
<feature type="compositionally biased region" description="Polar residues" evidence="3">
    <location>
        <begin position="947"/>
        <end position="957"/>
    </location>
</feature>
<feature type="compositionally biased region" description="Basic and acidic residues" evidence="3">
    <location>
        <begin position="1179"/>
        <end position="1190"/>
    </location>
</feature>
<evidence type="ECO:0000256" key="1">
    <source>
        <dbReference type="ARBA" id="ARBA00023054"/>
    </source>
</evidence>
<accession>A0ABM5IR00</accession>
<evidence type="ECO:0000313" key="5">
    <source>
        <dbReference type="Proteomes" id="UP001652700"/>
    </source>
</evidence>
<feature type="coiled-coil region" evidence="2">
    <location>
        <begin position="2827"/>
        <end position="3010"/>
    </location>
</feature>
<feature type="region of interest" description="Disordered" evidence="3">
    <location>
        <begin position="4666"/>
        <end position="4687"/>
    </location>
</feature>
<feature type="compositionally biased region" description="Basic and acidic residues" evidence="3">
    <location>
        <begin position="154"/>
        <end position="169"/>
    </location>
</feature>
<reference evidence="4" key="1">
    <citation type="submission" date="2025-05" db="UniProtKB">
        <authorList>
            <consortium name="EnsemblMetazoa"/>
        </authorList>
    </citation>
    <scope>IDENTIFICATION</scope>
</reference>
<feature type="coiled-coil region" evidence="2">
    <location>
        <begin position="2065"/>
        <end position="2208"/>
    </location>
</feature>
<proteinExistence type="predicted"/>
<feature type="compositionally biased region" description="Acidic residues" evidence="3">
    <location>
        <begin position="2685"/>
        <end position="2695"/>
    </location>
</feature>
<dbReference type="PANTHER" id="PTHR32083">
    <property type="entry name" value="CILIA AND FLAGELLA-ASSOCIATED PROTEIN 58-RELATED"/>
    <property type="match status" value="1"/>
</dbReference>
<feature type="coiled-coil region" evidence="2">
    <location>
        <begin position="1716"/>
        <end position="1743"/>
    </location>
</feature>
<feature type="coiled-coil region" evidence="2">
    <location>
        <begin position="4534"/>
        <end position="4644"/>
    </location>
</feature>
<dbReference type="EnsemblMetazoa" id="XM_028283411.2">
    <property type="protein sequence ID" value="XP_028139212.2"/>
    <property type="gene ID" value="LOC114333528"/>
</dbReference>
<organism evidence="4 5">
    <name type="scientific">Diabrotica virgifera virgifera</name>
    <name type="common">western corn rootworm</name>
    <dbReference type="NCBI Taxonomy" id="50390"/>
    <lineage>
        <taxon>Eukaryota</taxon>
        <taxon>Metazoa</taxon>
        <taxon>Ecdysozoa</taxon>
        <taxon>Arthropoda</taxon>
        <taxon>Hexapoda</taxon>
        <taxon>Insecta</taxon>
        <taxon>Pterygota</taxon>
        <taxon>Neoptera</taxon>
        <taxon>Endopterygota</taxon>
        <taxon>Coleoptera</taxon>
        <taxon>Polyphaga</taxon>
        <taxon>Cucujiformia</taxon>
        <taxon>Chrysomeloidea</taxon>
        <taxon>Chrysomelidae</taxon>
        <taxon>Galerucinae</taxon>
        <taxon>Diabroticina</taxon>
        <taxon>Diabroticites</taxon>
        <taxon>Diabrotica</taxon>
    </lineage>
</organism>
<name>A0ABM5IR00_DIAVI</name>
<evidence type="ECO:0000256" key="2">
    <source>
        <dbReference type="SAM" id="Coils"/>
    </source>
</evidence>
<feature type="coiled-coil region" evidence="2">
    <location>
        <begin position="85"/>
        <end position="136"/>
    </location>
</feature>
<feature type="coiled-coil region" evidence="2">
    <location>
        <begin position="2622"/>
        <end position="2649"/>
    </location>
</feature>
<keyword evidence="1 2" id="KW-0175">Coiled coil</keyword>
<feature type="compositionally biased region" description="Polar residues" evidence="3">
    <location>
        <begin position="836"/>
        <end position="849"/>
    </location>
</feature>
<feature type="region of interest" description="Disordered" evidence="3">
    <location>
        <begin position="1171"/>
        <end position="1190"/>
    </location>
</feature>
<feature type="compositionally biased region" description="Basic and acidic residues" evidence="3">
    <location>
        <begin position="733"/>
        <end position="757"/>
    </location>
</feature>
<feature type="coiled-coil region" evidence="2">
    <location>
        <begin position="4332"/>
        <end position="4376"/>
    </location>
</feature>
<feature type="region of interest" description="Disordered" evidence="3">
    <location>
        <begin position="941"/>
        <end position="960"/>
    </location>
</feature>
<feature type="region of interest" description="Disordered" evidence="3">
    <location>
        <begin position="719"/>
        <end position="796"/>
    </location>
</feature>
<feature type="compositionally biased region" description="Basic and acidic residues" evidence="3">
    <location>
        <begin position="851"/>
        <end position="861"/>
    </location>
</feature>
<protein>
    <submittedName>
        <fullName evidence="4">Uncharacterized protein</fullName>
    </submittedName>
</protein>
<dbReference type="Gene3D" id="6.10.250.3110">
    <property type="match status" value="1"/>
</dbReference>
<feature type="coiled-coil region" evidence="2">
    <location>
        <begin position="1856"/>
        <end position="1972"/>
    </location>
</feature>
<feature type="region of interest" description="Disordered" evidence="3">
    <location>
        <begin position="1588"/>
        <end position="1610"/>
    </location>
</feature>